<sequence>MKLNSFKTPLTKLYDYGFCNGIHHLQFSAFFTLPTRCLIISLNESFVEEFTDVLQITHSVC</sequence>
<dbReference type="Gramene" id="mRNA:HanXRQr2_Chr01g0001621">
    <property type="protein sequence ID" value="CDS:HanXRQr2_Chr01g0001621.1"/>
    <property type="gene ID" value="HanXRQr2_Chr01g0001621"/>
</dbReference>
<reference evidence="1 3" key="1">
    <citation type="journal article" date="2017" name="Nature">
        <title>The sunflower genome provides insights into oil metabolism, flowering and Asterid evolution.</title>
        <authorList>
            <person name="Badouin H."/>
            <person name="Gouzy J."/>
            <person name="Grassa C.J."/>
            <person name="Murat F."/>
            <person name="Staton S.E."/>
            <person name="Cottret L."/>
            <person name="Lelandais-Briere C."/>
            <person name="Owens G.L."/>
            <person name="Carrere S."/>
            <person name="Mayjonade B."/>
            <person name="Legrand L."/>
            <person name="Gill N."/>
            <person name="Kane N.C."/>
            <person name="Bowers J.E."/>
            <person name="Hubner S."/>
            <person name="Bellec A."/>
            <person name="Berard A."/>
            <person name="Berges H."/>
            <person name="Blanchet N."/>
            <person name="Boniface M.C."/>
            <person name="Brunel D."/>
            <person name="Catrice O."/>
            <person name="Chaidir N."/>
            <person name="Claudel C."/>
            <person name="Donnadieu C."/>
            <person name="Faraut T."/>
            <person name="Fievet G."/>
            <person name="Helmstetter N."/>
            <person name="King M."/>
            <person name="Knapp S.J."/>
            <person name="Lai Z."/>
            <person name="Le Paslier M.C."/>
            <person name="Lippi Y."/>
            <person name="Lorenzon L."/>
            <person name="Mandel J.R."/>
            <person name="Marage G."/>
            <person name="Marchand G."/>
            <person name="Marquand E."/>
            <person name="Bret-Mestries E."/>
            <person name="Morien E."/>
            <person name="Nambeesan S."/>
            <person name="Nguyen T."/>
            <person name="Pegot-Espagnet P."/>
            <person name="Pouilly N."/>
            <person name="Raftis F."/>
            <person name="Sallet E."/>
            <person name="Schiex T."/>
            <person name="Thomas J."/>
            <person name="Vandecasteele C."/>
            <person name="Vares D."/>
            <person name="Vear F."/>
            <person name="Vautrin S."/>
            <person name="Crespi M."/>
            <person name="Mangin B."/>
            <person name="Burke J.M."/>
            <person name="Salse J."/>
            <person name="Munos S."/>
            <person name="Vincourt P."/>
            <person name="Rieseberg L.H."/>
            <person name="Langlade N.B."/>
        </authorList>
    </citation>
    <scope>NUCLEOTIDE SEQUENCE [LARGE SCALE GENOMIC DNA]</scope>
    <source>
        <strain evidence="3">cv. SF193</strain>
        <tissue evidence="1">Leaves</tissue>
    </source>
</reference>
<gene>
    <name evidence="2" type="ORF">HannXRQ_Chr01g0001741</name>
    <name evidence="1" type="ORF">HanXRQr2_Chr01g0001621</name>
</gene>
<reference evidence="2" key="2">
    <citation type="submission" date="2017-02" db="EMBL/GenBank/DDBJ databases">
        <title>Sunflower complete genome.</title>
        <authorList>
            <person name="Langlade N."/>
            <person name="Munos S."/>
        </authorList>
    </citation>
    <scope>NUCLEOTIDE SEQUENCE [LARGE SCALE GENOMIC DNA]</scope>
    <source>
        <tissue evidence="2">Leaves</tissue>
    </source>
</reference>
<keyword evidence="3" id="KW-1185">Reference proteome</keyword>
<dbReference type="EMBL" id="MNCJ02000316">
    <property type="protein sequence ID" value="KAF5820384.1"/>
    <property type="molecule type" value="Genomic_DNA"/>
</dbReference>
<evidence type="ECO:0000313" key="1">
    <source>
        <dbReference type="EMBL" id="KAF5820384.1"/>
    </source>
</evidence>
<dbReference type="InParanoid" id="A0A251VK03"/>
<proteinExistence type="predicted"/>
<evidence type="ECO:0000313" key="3">
    <source>
        <dbReference type="Proteomes" id="UP000215914"/>
    </source>
</evidence>
<accession>A0A251VK03</accession>
<name>A0A251VK03_HELAN</name>
<reference evidence="1" key="3">
    <citation type="submission" date="2020-06" db="EMBL/GenBank/DDBJ databases">
        <title>Helianthus annuus Genome sequencing and assembly Release 2.</title>
        <authorList>
            <person name="Gouzy J."/>
            <person name="Langlade N."/>
            <person name="Munos S."/>
        </authorList>
    </citation>
    <scope>NUCLEOTIDE SEQUENCE</scope>
    <source>
        <tissue evidence="1">Leaves</tissue>
    </source>
</reference>
<dbReference type="Proteomes" id="UP000215914">
    <property type="component" value="Chromosome 1"/>
</dbReference>
<dbReference type="AlphaFoldDB" id="A0A251VK03"/>
<organism evidence="2 3">
    <name type="scientific">Helianthus annuus</name>
    <name type="common">Common sunflower</name>
    <dbReference type="NCBI Taxonomy" id="4232"/>
    <lineage>
        <taxon>Eukaryota</taxon>
        <taxon>Viridiplantae</taxon>
        <taxon>Streptophyta</taxon>
        <taxon>Embryophyta</taxon>
        <taxon>Tracheophyta</taxon>
        <taxon>Spermatophyta</taxon>
        <taxon>Magnoliopsida</taxon>
        <taxon>eudicotyledons</taxon>
        <taxon>Gunneridae</taxon>
        <taxon>Pentapetalae</taxon>
        <taxon>asterids</taxon>
        <taxon>campanulids</taxon>
        <taxon>Asterales</taxon>
        <taxon>Asteraceae</taxon>
        <taxon>Asteroideae</taxon>
        <taxon>Heliantheae alliance</taxon>
        <taxon>Heliantheae</taxon>
        <taxon>Helianthus</taxon>
    </lineage>
</organism>
<dbReference type="EMBL" id="CM007890">
    <property type="protein sequence ID" value="OTG35900.1"/>
    <property type="molecule type" value="Genomic_DNA"/>
</dbReference>
<evidence type="ECO:0000313" key="2">
    <source>
        <dbReference type="EMBL" id="OTG35900.1"/>
    </source>
</evidence>
<protein>
    <submittedName>
        <fullName evidence="2">Uncharacterized protein</fullName>
    </submittedName>
</protein>